<dbReference type="HOGENOM" id="CLU_023808_3_1_1"/>
<gene>
    <name evidence="3" type="ORF">PV10_04310</name>
</gene>
<feature type="compositionally biased region" description="Gly residues" evidence="2">
    <location>
        <begin position="544"/>
        <end position="560"/>
    </location>
</feature>
<feature type="compositionally biased region" description="Low complexity" evidence="2">
    <location>
        <begin position="46"/>
        <end position="56"/>
    </location>
</feature>
<comment type="similarity">
    <text evidence="1">Belongs to the phospholipid scramblase family.</text>
</comment>
<feature type="region of interest" description="Disordered" evidence="2">
    <location>
        <begin position="473"/>
        <end position="571"/>
    </location>
</feature>
<evidence type="ECO:0000256" key="2">
    <source>
        <dbReference type="SAM" id="MobiDB-lite"/>
    </source>
</evidence>
<sequence>MFRAVATASRSAFTFYKPELQVCTIIYTRKITTAPRRRYLSDSTKPGQSAASRASGAPPPPSADGADSTGQPPKPPSLADVLANTPAQDNSLLAPVHVPEDPNGILKPNHPATDILMKSGLVVQRELEALNIIAGIEQSNKYVILGPQGEHVGHILEHQGGIGKAVTRQMAKTHRAFTANIFDRYGREVLRLHRPFSWINSTARVHDAIARDMVLPPPDSSTSAGLSMVNHEQQWQLSSLPIEAMPVIGEAHSQWAPLRRKYNLFLSHEQARETGLAMENDSAQTEHAFRQFAAIDEPFLSWDFSLRGKDNELIGSVNRAFRGFGRELFTDTGSYALRMDSAAMEEGTVTNEKNLQLGQSDNGSMEVVSLREQQQGMTLDQRAVMLATAITLDIDYFSRHSSSGGGFMPLWFWGGSGAAEAGGAGTAAGAGVGEAGVAVGTAGRAASGTALGEAGAVEGAIGGAGTVAGYEAWSRGSQSQSPSQSPSPSTGSEHAESPSQSSGFQEPDTPGSPSPSDDPWTSDSPSQSGDSWGAGDADPWKDGAGSGGGSGGDGEGGGGLLSELWNSFFGD</sequence>
<evidence type="ECO:0000256" key="1">
    <source>
        <dbReference type="ARBA" id="ARBA00005350"/>
    </source>
</evidence>
<protein>
    <recommendedName>
        <fullName evidence="5">Phospholipid scramblase</fullName>
    </recommendedName>
</protein>
<proteinExistence type="inferred from homology"/>
<feature type="compositionally biased region" description="Low complexity" evidence="2">
    <location>
        <begin position="477"/>
        <end position="489"/>
    </location>
</feature>
<feature type="region of interest" description="Disordered" evidence="2">
    <location>
        <begin position="37"/>
        <end position="82"/>
    </location>
</feature>
<dbReference type="OMA" id="MIGFEQA"/>
<dbReference type="PANTHER" id="PTHR23248">
    <property type="entry name" value="PHOSPHOLIPID SCRAMBLASE-RELATED"/>
    <property type="match status" value="1"/>
</dbReference>
<accession>A0A0D1WUW1</accession>
<dbReference type="STRING" id="212818.A0A0D1WUW1"/>
<dbReference type="PANTHER" id="PTHR23248:SF9">
    <property type="entry name" value="PHOSPHOLIPID SCRAMBLASE"/>
    <property type="match status" value="1"/>
</dbReference>
<dbReference type="EMBL" id="KN847522">
    <property type="protein sequence ID" value="KIV93065.1"/>
    <property type="molecule type" value="Genomic_DNA"/>
</dbReference>
<reference evidence="3 4" key="1">
    <citation type="submission" date="2015-01" db="EMBL/GenBank/DDBJ databases">
        <title>The Genome Sequence of Exophiala mesophila CBS40295.</title>
        <authorList>
            <consortium name="The Broad Institute Genomics Platform"/>
            <person name="Cuomo C."/>
            <person name="de Hoog S."/>
            <person name="Gorbushina A."/>
            <person name="Stielow B."/>
            <person name="Teixiera M."/>
            <person name="Abouelleil A."/>
            <person name="Chapman S.B."/>
            <person name="Priest M."/>
            <person name="Young S.K."/>
            <person name="Wortman J."/>
            <person name="Nusbaum C."/>
            <person name="Birren B."/>
        </authorList>
    </citation>
    <scope>NUCLEOTIDE SEQUENCE [LARGE SCALE GENOMIC DNA]</scope>
    <source>
        <strain evidence="3 4">CBS 40295</strain>
    </source>
</reference>
<organism evidence="3 4">
    <name type="scientific">Exophiala mesophila</name>
    <name type="common">Black yeast-like fungus</name>
    <dbReference type="NCBI Taxonomy" id="212818"/>
    <lineage>
        <taxon>Eukaryota</taxon>
        <taxon>Fungi</taxon>
        <taxon>Dikarya</taxon>
        <taxon>Ascomycota</taxon>
        <taxon>Pezizomycotina</taxon>
        <taxon>Eurotiomycetes</taxon>
        <taxon>Chaetothyriomycetidae</taxon>
        <taxon>Chaetothyriales</taxon>
        <taxon>Herpotrichiellaceae</taxon>
        <taxon>Exophiala</taxon>
    </lineage>
</organism>
<dbReference type="RefSeq" id="XP_016224639.1">
    <property type="nucleotide sequence ID" value="XM_016368851.1"/>
</dbReference>
<keyword evidence="4" id="KW-1185">Reference proteome</keyword>
<dbReference type="GO" id="GO:0005886">
    <property type="term" value="C:plasma membrane"/>
    <property type="evidence" value="ECO:0007669"/>
    <property type="project" value="TreeGrafter"/>
</dbReference>
<evidence type="ECO:0000313" key="3">
    <source>
        <dbReference type="EMBL" id="KIV93065.1"/>
    </source>
</evidence>
<dbReference type="GO" id="GO:0017128">
    <property type="term" value="F:phospholipid scramblase activity"/>
    <property type="evidence" value="ECO:0007669"/>
    <property type="project" value="InterPro"/>
</dbReference>
<dbReference type="Proteomes" id="UP000054302">
    <property type="component" value="Unassembled WGS sequence"/>
</dbReference>
<name>A0A0D1WUW1_EXOME</name>
<dbReference type="OrthoDB" id="191150at2759"/>
<dbReference type="GeneID" id="27322155"/>
<dbReference type="InterPro" id="IPR005552">
    <property type="entry name" value="Scramblase"/>
</dbReference>
<dbReference type="VEuPathDB" id="FungiDB:PV10_04310"/>
<evidence type="ECO:0000313" key="4">
    <source>
        <dbReference type="Proteomes" id="UP000054302"/>
    </source>
</evidence>
<feature type="compositionally biased region" description="Low complexity" evidence="2">
    <location>
        <begin position="507"/>
        <end position="526"/>
    </location>
</feature>
<dbReference type="AlphaFoldDB" id="A0A0D1WUW1"/>
<dbReference type="Pfam" id="PF03803">
    <property type="entry name" value="Scramblase"/>
    <property type="match status" value="1"/>
</dbReference>
<evidence type="ECO:0008006" key="5">
    <source>
        <dbReference type="Google" id="ProtNLM"/>
    </source>
</evidence>